<feature type="coiled-coil region" evidence="1">
    <location>
        <begin position="240"/>
        <end position="267"/>
    </location>
</feature>
<reference evidence="3" key="1">
    <citation type="submission" date="2024-06" db="EMBL/GenBank/DDBJ databases">
        <title>Draft Genome Sequences of Epichloe bromicola Strains Isolated from Elymus ciliaris.</title>
        <authorList>
            <consortium name="Epichloe bromicola genome sequencing consortium"/>
            <person name="Miura A."/>
            <person name="Imano S."/>
            <person name="Ashida A."/>
            <person name="Sato I."/>
            <person name="Chiba S."/>
            <person name="Tanaka A."/>
            <person name="Camagna M."/>
            <person name="Takemoto D."/>
        </authorList>
    </citation>
    <scope>NUCLEOTIDE SEQUENCE [LARGE SCALE GENOMIC DNA]</scope>
    <source>
        <strain evidence="3">DP</strain>
    </source>
</reference>
<evidence type="ECO:0000313" key="3">
    <source>
        <dbReference type="Proteomes" id="UP001562357"/>
    </source>
</evidence>
<keyword evidence="1" id="KW-0175">Coiled coil</keyword>
<accession>A0ABQ0CNQ2</accession>
<dbReference type="Proteomes" id="UP001562357">
    <property type="component" value="Unassembled WGS sequence"/>
</dbReference>
<protein>
    <recommendedName>
        <fullName evidence="4">Suppressor of anucleate metulae protein B</fullName>
    </recommendedName>
</protein>
<evidence type="ECO:0000313" key="2">
    <source>
        <dbReference type="EMBL" id="GAB0135057.1"/>
    </source>
</evidence>
<sequence length="437" mass="49078">MGTPSNHSMPEHWTELSVSKRQKALFSEQVTALKKSCKQNCGKDNVTDCQECYGKLMDRLRSRYSDSEEREWFSQRRAFLHELDGLFQDAKDGKRSIKSIEARVESEKEAWYRWVLRRYPEFIAVSDRGVNQDELRGMLDDPDRSREELVQTMLEGIGRPPNWPSGVDEFADKVGATKDGGELKRLYMAEFFINQSTGQVLENAEKYLEEYKNSESMTLEDIMDKIVQDLQRSRSAQPQRDSHRRRLDELRRAKTAFEQNRMQAKSLKGAQAGSAKAELYDLPPCLVCRGEVSASDVFSCAVCQALVQAGGDAKLTVYCSEKCYSTGHDGHVDSAHDCEAGNDCVQLSDEDVEMDMGDGTSTTVCCNECLERKQATLYCSERCAVANIAKHRLGKHGANKTAEEEEARGLVLVSPLQSFVEATLAGQNPGLKMTPMA</sequence>
<gene>
    <name evidence="2" type="primary">g3409</name>
    <name evidence="2" type="ORF">EsDP_00003409</name>
</gene>
<evidence type="ECO:0008006" key="4">
    <source>
        <dbReference type="Google" id="ProtNLM"/>
    </source>
</evidence>
<organism evidence="2 3">
    <name type="scientific">Epichloe bromicola</name>
    <dbReference type="NCBI Taxonomy" id="79588"/>
    <lineage>
        <taxon>Eukaryota</taxon>
        <taxon>Fungi</taxon>
        <taxon>Dikarya</taxon>
        <taxon>Ascomycota</taxon>
        <taxon>Pezizomycotina</taxon>
        <taxon>Sordariomycetes</taxon>
        <taxon>Hypocreomycetidae</taxon>
        <taxon>Hypocreales</taxon>
        <taxon>Clavicipitaceae</taxon>
        <taxon>Epichloe</taxon>
    </lineage>
</organism>
<dbReference type="EMBL" id="BAAFGZ010000108">
    <property type="protein sequence ID" value="GAB0135057.1"/>
    <property type="molecule type" value="Genomic_DNA"/>
</dbReference>
<comment type="caution">
    <text evidence="2">The sequence shown here is derived from an EMBL/GenBank/DDBJ whole genome shotgun (WGS) entry which is preliminary data.</text>
</comment>
<name>A0ABQ0CNQ2_9HYPO</name>
<evidence type="ECO:0000256" key="1">
    <source>
        <dbReference type="SAM" id="Coils"/>
    </source>
</evidence>
<proteinExistence type="predicted"/>
<keyword evidence="3" id="KW-1185">Reference proteome</keyword>